<proteinExistence type="predicted"/>
<gene>
    <name evidence="2" type="ORF">LDAN0321_LOCUS15078</name>
</gene>
<dbReference type="EMBL" id="HBGY01024207">
    <property type="protein sequence ID" value="CAD9596162.1"/>
    <property type="molecule type" value="Transcribed_RNA"/>
</dbReference>
<dbReference type="AlphaFoldDB" id="A0A7S2L545"/>
<feature type="signal peptide" evidence="1">
    <location>
        <begin position="1"/>
        <end position="30"/>
    </location>
</feature>
<evidence type="ECO:0000313" key="2">
    <source>
        <dbReference type="EMBL" id="CAD9596162.1"/>
    </source>
</evidence>
<protein>
    <submittedName>
        <fullName evidence="2">Uncharacterized protein</fullName>
    </submittedName>
</protein>
<accession>A0A7S2L545</accession>
<name>A0A7S2L545_9STRA</name>
<organism evidence="2">
    <name type="scientific">Leptocylindrus danicus</name>
    <dbReference type="NCBI Taxonomy" id="163516"/>
    <lineage>
        <taxon>Eukaryota</taxon>
        <taxon>Sar</taxon>
        <taxon>Stramenopiles</taxon>
        <taxon>Ochrophyta</taxon>
        <taxon>Bacillariophyta</taxon>
        <taxon>Coscinodiscophyceae</taxon>
        <taxon>Chaetocerotophycidae</taxon>
        <taxon>Leptocylindrales</taxon>
        <taxon>Leptocylindraceae</taxon>
        <taxon>Leptocylindrus</taxon>
    </lineage>
</organism>
<feature type="chain" id="PRO_5030623489" evidence="1">
    <location>
        <begin position="31"/>
        <end position="279"/>
    </location>
</feature>
<reference evidence="2" key="1">
    <citation type="submission" date="2021-01" db="EMBL/GenBank/DDBJ databases">
        <authorList>
            <person name="Corre E."/>
            <person name="Pelletier E."/>
            <person name="Niang G."/>
            <person name="Scheremetjew M."/>
            <person name="Finn R."/>
            <person name="Kale V."/>
            <person name="Holt S."/>
            <person name="Cochrane G."/>
            <person name="Meng A."/>
            <person name="Brown T."/>
            <person name="Cohen L."/>
        </authorList>
    </citation>
    <scope>NUCLEOTIDE SEQUENCE</scope>
    <source>
        <strain evidence="2">B650</strain>
    </source>
</reference>
<keyword evidence="1" id="KW-0732">Signal</keyword>
<sequence length="279" mass="30470">MDRSSILLATGSVAACSLLLYTFMSPKAAASTNCTSVVRFSDGADDDDDDYITPGMISKIFDQLFVQMQGVLANLSQQIAQIQAAGQRLPEEQLRQVLTAEFERALLVKQQAVFDEFEVDEDCVKEATYAYLEREEEFPNVKRSVTRFQKLYETVSGTDDSPSSSAGGASVKELSQGKLVEAAEVYFDGLTSAMGAIVKSFKDKGMDLNDPSVTQQMHMQFGAVANDAGEEALKKIGVDIDVFKKSIEKHSSNPDVGRALAMLQMKQQQELMAMGVAPM</sequence>
<evidence type="ECO:0000256" key="1">
    <source>
        <dbReference type="SAM" id="SignalP"/>
    </source>
</evidence>
<dbReference type="PROSITE" id="PS51257">
    <property type="entry name" value="PROKAR_LIPOPROTEIN"/>
    <property type="match status" value="1"/>
</dbReference>